<accession>A0A0N8GTF1</accession>
<keyword evidence="2" id="KW-0472">Membrane</keyword>
<dbReference type="OrthoDB" id="9839250at2"/>
<proteinExistence type="predicted"/>
<feature type="region of interest" description="Disordered" evidence="1">
    <location>
        <begin position="35"/>
        <end position="56"/>
    </location>
</feature>
<sequence length="122" mass="14175">MDTLFWGIALAVIGLIIAVHLAYLSKQEEAKQTAKQRYQQALHQVRTNPDAASSQNLAQTRGKKYIELLEAERRQRVYNDQSTWQVDAELVRAKQQLVISRHQRNQGPTSYAEWQQQNQQQQ</sequence>
<comment type="caution">
    <text evidence="3">The sequence shown here is derived from an EMBL/GenBank/DDBJ whole genome shotgun (WGS) entry which is preliminary data.</text>
</comment>
<keyword evidence="2" id="KW-1133">Transmembrane helix</keyword>
<evidence type="ECO:0000313" key="4">
    <source>
        <dbReference type="Proteomes" id="UP000050277"/>
    </source>
</evidence>
<gene>
    <name evidence="3" type="ORF">SE18_00785</name>
</gene>
<dbReference type="AlphaFoldDB" id="A0A0N8GTF1"/>
<evidence type="ECO:0000313" key="3">
    <source>
        <dbReference type="EMBL" id="KPL91922.1"/>
    </source>
</evidence>
<dbReference type="RefSeq" id="WP_054532510.1">
    <property type="nucleotide sequence ID" value="NZ_LGKP01000003.1"/>
</dbReference>
<feature type="region of interest" description="Disordered" evidence="1">
    <location>
        <begin position="101"/>
        <end position="122"/>
    </location>
</feature>
<dbReference type="EMBL" id="LGKP01000003">
    <property type="protein sequence ID" value="KPL91922.1"/>
    <property type="molecule type" value="Genomic_DNA"/>
</dbReference>
<protein>
    <submittedName>
        <fullName evidence="3">Uncharacterized protein</fullName>
    </submittedName>
</protein>
<feature type="transmembrane region" description="Helical" evidence="2">
    <location>
        <begin position="6"/>
        <end position="25"/>
    </location>
</feature>
<name>A0A0N8GTF1_9CHLR</name>
<evidence type="ECO:0000256" key="2">
    <source>
        <dbReference type="SAM" id="Phobius"/>
    </source>
</evidence>
<evidence type="ECO:0000256" key="1">
    <source>
        <dbReference type="SAM" id="MobiDB-lite"/>
    </source>
</evidence>
<organism evidence="3 4">
    <name type="scientific">Herpetosiphon geysericola</name>
    <dbReference type="NCBI Taxonomy" id="70996"/>
    <lineage>
        <taxon>Bacteria</taxon>
        <taxon>Bacillati</taxon>
        <taxon>Chloroflexota</taxon>
        <taxon>Chloroflexia</taxon>
        <taxon>Herpetosiphonales</taxon>
        <taxon>Herpetosiphonaceae</taxon>
        <taxon>Herpetosiphon</taxon>
    </lineage>
</organism>
<feature type="compositionally biased region" description="Polar residues" evidence="1">
    <location>
        <begin position="105"/>
        <end position="114"/>
    </location>
</feature>
<keyword evidence="2" id="KW-0812">Transmembrane</keyword>
<dbReference type="STRING" id="70996.SE18_00785"/>
<dbReference type="Proteomes" id="UP000050277">
    <property type="component" value="Unassembled WGS sequence"/>
</dbReference>
<keyword evidence="4" id="KW-1185">Reference proteome</keyword>
<reference evidence="3 4" key="1">
    <citation type="submission" date="2015-07" db="EMBL/GenBank/DDBJ databases">
        <title>Whole genome sequence of Herpetosiphon geysericola DSM 7119.</title>
        <authorList>
            <person name="Hemp J."/>
            <person name="Ward L.M."/>
            <person name="Pace L.A."/>
            <person name="Fischer W.W."/>
        </authorList>
    </citation>
    <scope>NUCLEOTIDE SEQUENCE [LARGE SCALE GENOMIC DNA]</scope>
    <source>
        <strain evidence="3 4">DSM 7119</strain>
    </source>
</reference>